<gene>
    <name evidence="3" type="ORF">FHL15_006044</name>
</gene>
<dbReference type="InterPro" id="IPR021514">
    <property type="entry name" value="DUF3176"/>
</dbReference>
<keyword evidence="2" id="KW-1133">Transmembrane helix</keyword>
<keyword evidence="2" id="KW-0472">Membrane</keyword>
<keyword evidence="4" id="KW-1185">Reference proteome</keyword>
<reference evidence="4" key="1">
    <citation type="submission" date="2019-06" db="EMBL/GenBank/DDBJ databases">
        <title>Draft genome sequence of the griseofulvin-producing fungus Xylaria cubensis strain G536.</title>
        <authorList>
            <person name="Mead M.E."/>
            <person name="Raja H.A."/>
            <person name="Steenwyk J.L."/>
            <person name="Knowles S.L."/>
            <person name="Oberlies N.H."/>
            <person name="Rokas A."/>
        </authorList>
    </citation>
    <scope>NUCLEOTIDE SEQUENCE [LARGE SCALE GENOMIC DNA]</scope>
    <source>
        <strain evidence="4">G536</strain>
    </source>
</reference>
<sequence>MPGSFFPLSRARIDKRGDFTKIDDASGSSAAGLSQSPPRKPISGWQPLRWWWWWEIIAVTICIASTAGLVALLKSIDNTPLRQWNLLIQPNSAVASLTTINKVALLVPAASCISQLKWNHFAGASRKLADLQLFDAASRGPWGSLVFLLQVSSPIKALVTVGFSLLTILALGLDTSAQQLLQFPIQETEVNDGSVMMGAATGYSSKSITPGTKSNATYAVCNYTISNPHSGNPKLAAAIYPQQMNLTFRIPSVDLISGNKFFESHFIPGPFEYPSGTEFGEFWALKGPRITNFSTQASFNPPEAEAFFASFWWCSKSFQGVTAEPSGVQYAATSAERLSFLSNTTTTNDTIEDGSTFIYGTNSTGLNYTLDESAFESLPEYFHTLLIAEGSDEFGEIGAPSLLAIGALLYQQDLKNITASMADTLTNILRSRDLDENANITNVTGRAVYDETYIRIDWVWLLLPLGETTLVTFLFILSVVITSKQPLLKDSVLAYLATAVRDDARKTTDLRVSQWTSQQDLDRLAEGMIVKLEPDEHGQFEFSRKNT</sequence>
<dbReference type="Pfam" id="PF11374">
    <property type="entry name" value="DUF3176"/>
    <property type="match status" value="1"/>
</dbReference>
<name>A0A553HYZ4_9PEZI</name>
<evidence type="ECO:0000313" key="3">
    <source>
        <dbReference type="EMBL" id="TRX93176.1"/>
    </source>
</evidence>
<protein>
    <submittedName>
        <fullName evidence="3">Uncharacterized protein</fullName>
    </submittedName>
</protein>
<evidence type="ECO:0000256" key="1">
    <source>
        <dbReference type="SAM" id="MobiDB-lite"/>
    </source>
</evidence>
<dbReference type="STRING" id="2512241.A0A553HYZ4"/>
<feature type="region of interest" description="Disordered" evidence="1">
    <location>
        <begin position="20"/>
        <end position="40"/>
    </location>
</feature>
<dbReference type="AlphaFoldDB" id="A0A553HYZ4"/>
<proteinExistence type="predicted"/>
<organism evidence="3 4">
    <name type="scientific">Xylaria flabelliformis</name>
    <dbReference type="NCBI Taxonomy" id="2512241"/>
    <lineage>
        <taxon>Eukaryota</taxon>
        <taxon>Fungi</taxon>
        <taxon>Dikarya</taxon>
        <taxon>Ascomycota</taxon>
        <taxon>Pezizomycotina</taxon>
        <taxon>Sordariomycetes</taxon>
        <taxon>Xylariomycetidae</taxon>
        <taxon>Xylariales</taxon>
        <taxon>Xylariaceae</taxon>
        <taxon>Xylaria</taxon>
    </lineage>
</organism>
<feature type="transmembrane region" description="Helical" evidence="2">
    <location>
        <begin position="458"/>
        <end position="481"/>
    </location>
</feature>
<dbReference type="EMBL" id="VFLP01000031">
    <property type="protein sequence ID" value="TRX93176.1"/>
    <property type="molecule type" value="Genomic_DNA"/>
</dbReference>
<keyword evidence="2" id="KW-0812">Transmembrane</keyword>
<feature type="transmembrane region" description="Helical" evidence="2">
    <location>
        <begin position="51"/>
        <end position="73"/>
    </location>
</feature>
<evidence type="ECO:0000256" key="2">
    <source>
        <dbReference type="SAM" id="Phobius"/>
    </source>
</evidence>
<dbReference type="PANTHER" id="PTHR35394">
    <property type="entry name" value="DUF3176 DOMAIN-CONTAINING PROTEIN"/>
    <property type="match status" value="1"/>
</dbReference>
<dbReference type="PANTHER" id="PTHR35394:SF5">
    <property type="entry name" value="DUF3176 DOMAIN-CONTAINING PROTEIN"/>
    <property type="match status" value="1"/>
</dbReference>
<accession>A0A553HYZ4</accession>
<evidence type="ECO:0000313" key="4">
    <source>
        <dbReference type="Proteomes" id="UP000319160"/>
    </source>
</evidence>
<dbReference type="OrthoDB" id="5376804at2759"/>
<dbReference type="Proteomes" id="UP000319160">
    <property type="component" value="Unassembled WGS sequence"/>
</dbReference>
<comment type="caution">
    <text evidence="3">The sequence shown here is derived from an EMBL/GenBank/DDBJ whole genome shotgun (WGS) entry which is preliminary data.</text>
</comment>